<keyword evidence="1" id="KW-1133">Transmembrane helix</keyword>
<sequence>MVPFLSVTLSLFGMGEYATYHATHAAFATAGVMQVSLMALSALNFDPEDQTFKKIIKSAPKTVATVGAVSLSFLGLGCLVEIANGYSPFMGAAVTTLGFGGIRNYVLPYIAGKNSECLFFILLFLGTLFDGRDSPVVAVEVASVH</sequence>
<feature type="transmembrane region" description="Helical" evidence="1">
    <location>
        <begin position="106"/>
        <end position="125"/>
    </location>
</feature>
<protein>
    <submittedName>
        <fullName evidence="2">Uncharacterized protein</fullName>
    </submittedName>
</protein>
<organism evidence="2 3">
    <name type="scientific">Aphanomyces euteiches</name>
    <dbReference type="NCBI Taxonomy" id="100861"/>
    <lineage>
        <taxon>Eukaryota</taxon>
        <taxon>Sar</taxon>
        <taxon>Stramenopiles</taxon>
        <taxon>Oomycota</taxon>
        <taxon>Saprolegniomycetes</taxon>
        <taxon>Saprolegniales</taxon>
        <taxon>Verrucalvaceae</taxon>
        <taxon>Aphanomyces</taxon>
    </lineage>
</organism>
<keyword evidence="1" id="KW-0472">Membrane</keyword>
<proteinExistence type="predicted"/>
<reference evidence="2 3" key="1">
    <citation type="submission" date="2019-07" db="EMBL/GenBank/DDBJ databases">
        <title>Genomics analysis of Aphanomyces spp. identifies a new class of oomycete effector associated with host adaptation.</title>
        <authorList>
            <person name="Gaulin E."/>
        </authorList>
    </citation>
    <scope>NUCLEOTIDE SEQUENCE [LARGE SCALE GENOMIC DNA]</scope>
    <source>
        <strain evidence="2 3">ATCC 201684</strain>
    </source>
</reference>
<evidence type="ECO:0000313" key="2">
    <source>
        <dbReference type="EMBL" id="KAF0726125.1"/>
    </source>
</evidence>
<keyword evidence="3" id="KW-1185">Reference proteome</keyword>
<feature type="transmembrane region" description="Helical" evidence="1">
    <location>
        <begin position="63"/>
        <end position="86"/>
    </location>
</feature>
<evidence type="ECO:0000313" key="3">
    <source>
        <dbReference type="Proteomes" id="UP000481153"/>
    </source>
</evidence>
<feature type="transmembrane region" description="Helical" evidence="1">
    <location>
        <begin position="20"/>
        <end position="43"/>
    </location>
</feature>
<evidence type="ECO:0000256" key="1">
    <source>
        <dbReference type="SAM" id="Phobius"/>
    </source>
</evidence>
<dbReference type="AlphaFoldDB" id="A0A6G0WFI1"/>
<keyword evidence="1" id="KW-0812">Transmembrane</keyword>
<name>A0A6G0WFI1_9STRA</name>
<comment type="caution">
    <text evidence="2">The sequence shown here is derived from an EMBL/GenBank/DDBJ whole genome shotgun (WGS) entry which is preliminary data.</text>
</comment>
<dbReference type="VEuPathDB" id="FungiDB:AeMF1_004893"/>
<gene>
    <name evidence="2" type="ORF">Ae201684_015584</name>
</gene>
<dbReference type="Proteomes" id="UP000481153">
    <property type="component" value="Unassembled WGS sequence"/>
</dbReference>
<accession>A0A6G0WFI1</accession>
<dbReference type="EMBL" id="VJMJ01000225">
    <property type="protein sequence ID" value="KAF0726125.1"/>
    <property type="molecule type" value="Genomic_DNA"/>
</dbReference>